<evidence type="ECO:0000313" key="3">
    <source>
        <dbReference type="EMBL" id="MEQ5843916.1"/>
    </source>
</evidence>
<evidence type="ECO:0000313" key="4">
    <source>
        <dbReference type="Proteomes" id="UP001469089"/>
    </source>
</evidence>
<dbReference type="InterPro" id="IPR006311">
    <property type="entry name" value="TAT_signal"/>
</dbReference>
<dbReference type="RefSeq" id="WP_349545503.1">
    <property type="nucleotide sequence ID" value="NZ_JAOALG010000002.1"/>
</dbReference>
<dbReference type="EMBL" id="JAOALG010000002">
    <property type="protein sequence ID" value="MEQ5843916.1"/>
    <property type="molecule type" value="Genomic_DNA"/>
</dbReference>
<dbReference type="InterPro" id="IPR029045">
    <property type="entry name" value="ClpP/crotonase-like_dom_sf"/>
</dbReference>
<reference evidence="3 4" key="1">
    <citation type="journal article" date="2024" name="Chem. Sci.">
        <title>Discovery of a lagriamide polyketide by integrated genome mining, isotopic labeling, and untargeted metabolomics.</title>
        <authorList>
            <person name="Fergusson C.H."/>
            <person name="Saulog J."/>
            <person name="Paulo B.S."/>
            <person name="Wilson D.M."/>
            <person name="Liu D.Y."/>
            <person name="Morehouse N.J."/>
            <person name="Waterworth S."/>
            <person name="Barkei J."/>
            <person name="Gray C.A."/>
            <person name="Kwan J.C."/>
            <person name="Eustaquio A.S."/>
            <person name="Linington R.G."/>
        </authorList>
    </citation>
    <scope>NUCLEOTIDE SEQUENCE [LARGE SCALE GENOMIC DNA]</scope>
    <source>
        <strain evidence="3 4">RL17-338-BIF-B</strain>
    </source>
</reference>
<sequence length="312" mass="33370">MNEEPVIERRTVLKGAALLTSLLVLPAFAATPDAHDAGTPADATTLAEVPYSTGAGLTVERRGAIALFGINRPHIQNRVDPATFIALARAYYDYDHDPSLRAAILFGHGDDFSRGIDVNAFKALAGTGKPLISGNNVIDPLAKTRHLTKPLIVVVHGDTWNMGHELHLVADIRIAAANTRFGQDENTHGRFPGGGSTVRFVRDAGWGNAMRYILTGDHWSADDAYRMGVIQEVAPTQQAALERGIAIATKIAACGPLGIRTSLASAHLAIDTNEAASLAQLDAQYGALYRTQDFQEGRNAEAEGRAPVYQGK</sequence>
<comment type="similarity">
    <text evidence="1">Belongs to the enoyl-CoA hydratase/isomerase family.</text>
</comment>
<dbReference type="Gene3D" id="1.10.12.10">
    <property type="entry name" value="Lyase 2-enoyl-coa Hydratase, Chain A, domain 2"/>
    <property type="match status" value="1"/>
</dbReference>
<dbReference type="PANTHER" id="PTHR43802:SF1">
    <property type="entry name" value="IP11341P-RELATED"/>
    <property type="match status" value="1"/>
</dbReference>
<dbReference type="PANTHER" id="PTHR43802">
    <property type="entry name" value="ENOYL-COA HYDRATASE"/>
    <property type="match status" value="1"/>
</dbReference>
<name>A0ABV1LY92_9BURK</name>
<dbReference type="InterPro" id="IPR014748">
    <property type="entry name" value="Enoyl-CoA_hydra_C"/>
</dbReference>
<dbReference type="Proteomes" id="UP001469089">
    <property type="component" value="Unassembled WGS sequence"/>
</dbReference>
<gene>
    <name evidence="3" type="ORF">N0A02_31115</name>
</gene>
<dbReference type="Gene3D" id="3.90.226.10">
    <property type="entry name" value="2-enoyl-CoA Hydratase, Chain A, domain 1"/>
    <property type="match status" value="1"/>
</dbReference>
<organism evidence="3 4">
    <name type="scientific">Paraburkholderia acidicola</name>
    <dbReference type="NCBI Taxonomy" id="1912599"/>
    <lineage>
        <taxon>Bacteria</taxon>
        <taxon>Pseudomonadati</taxon>
        <taxon>Pseudomonadota</taxon>
        <taxon>Betaproteobacteria</taxon>
        <taxon>Burkholderiales</taxon>
        <taxon>Burkholderiaceae</taxon>
        <taxon>Paraburkholderia</taxon>
    </lineage>
</organism>
<keyword evidence="4" id="KW-1185">Reference proteome</keyword>
<proteinExistence type="inferred from homology"/>
<feature type="chain" id="PRO_5045178073" evidence="2">
    <location>
        <begin position="30"/>
        <end position="312"/>
    </location>
</feature>
<protein>
    <submittedName>
        <fullName evidence="3">Enoyl-CoA hydratase-related protein</fullName>
    </submittedName>
</protein>
<dbReference type="InterPro" id="IPR001753">
    <property type="entry name" value="Enoyl-CoA_hydra/iso"/>
</dbReference>
<dbReference type="CDD" id="cd06558">
    <property type="entry name" value="crotonase-like"/>
    <property type="match status" value="1"/>
</dbReference>
<comment type="caution">
    <text evidence="3">The sequence shown here is derived from an EMBL/GenBank/DDBJ whole genome shotgun (WGS) entry which is preliminary data.</text>
</comment>
<evidence type="ECO:0000256" key="1">
    <source>
        <dbReference type="ARBA" id="ARBA00005254"/>
    </source>
</evidence>
<evidence type="ECO:0000256" key="2">
    <source>
        <dbReference type="SAM" id="SignalP"/>
    </source>
</evidence>
<dbReference type="SUPFAM" id="SSF52096">
    <property type="entry name" value="ClpP/crotonase"/>
    <property type="match status" value="1"/>
</dbReference>
<dbReference type="PROSITE" id="PS51318">
    <property type="entry name" value="TAT"/>
    <property type="match status" value="1"/>
</dbReference>
<keyword evidence="2" id="KW-0732">Signal</keyword>
<dbReference type="Pfam" id="PF00378">
    <property type="entry name" value="ECH_1"/>
    <property type="match status" value="1"/>
</dbReference>
<accession>A0ABV1LY92</accession>
<feature type="signal peptide" evidence="2">
    <location>
        <begin position="1"/>
        <end position="29"/>
    </location>
</feature>